<sequence length="218" mass="23486">MGRMRVVIAEDSALLRDGLVQLLQLRGVEVAAAVGDADALLAAVAEHRPDVAVVDIRLPPTQTDEGVRAAVRLRKDHPGTGVLIFSQYVETTYATQLLGEPAGFGYLLKERVVDIGEFVDAMERVAGGGTALDPEVVAQLFGASRRATALDTLTPREREVLALMAEGRTNHAIAAAFTVSERAVEKHIANIFSKLDLPPSDTGHRRVLAVLRYLDTVK</sequence>
<evidence type="ECO:0000259" key="6">
    <source>
        <dbReference type="PROSITE" id="PS50043"/>
    </source>
</evidence>
<evidence type="ECO:0000256" key="4">
    <source>
        <dbReference type="ARBA" id="ARBA00023163"/>
    </source>
</evidence>
<evidence type="ECO:0000256" key="3">
    <source>
        <dbReference type="ARBA" id="ARBA00023125"/>
    </source>
</evidence>
<feature type="domain" description="Response regulatory" evidence="7">
    <location>
        <begin position="5"/>
        <end position="124"/>
    </location>
</feature>
<dbReference type="GO" id="GO:0006355">
    <property type="term" value="P:regulation of DNA-templated transcription"/>
    <property type="evidence" value="ECO:0007669"/>
    <property type="project" value="InterPro"/>
</dbReference>
<dbReference type="PROSITE" id="PS50043">
    <property type="entry name" value="HTH_LUXR_2"/>
    <property type="match status" value="1"/>
</dbReference>
<keyword evidence="2" id="KW-0805">Transcription regulation</keyword>
<dbReference type="Pfam" id="PF00196">
    <property type="entry name" value="GerE"/>
    <property type="match status" value="1"/>
</dbReference>
<dbReference type="PANTHER" id="PTHR43214:SF24">
    <property type="entry name" value="TRANSCRIPTIONAL REGULATORY PROTEIN NARL-RELATED"/>
    <property type="match status" value="1"/>
</dbReference>
<proteinExistence type="predicted"/>
<keyword evidence="9" id="KW-1185">Reference proteome</keyword>
<reference evidence="8 9" key="1">
    <citation type="journal article" date="2014" name="Int. J. Syst. Evol. Microbiol.">
        <title>Complete genome sequence of Corynebacterium casei LMG S-19264T (=DSM 44701T), isolated from a smear-ripened cheese.</title>
        <authorList>
            <consortium name="US DOE Joint Genome Institute (JGI-PGF)"/>
            <person name="Walter F."/>
            <person name="Albersmeier A."/>
            <person name="Kalinowski J."/>
            <person name="Ruckert C."/>
        </authorList>
    </citation>
    <scope>NUCLEOTIDE SEQUENCE [LARGE SCALE GENOMIC DNA]</scope>
    <source>
        <strain evidence="8 9">CGMCC 4.7111</strain>
    </source>
</reference>
<dbReference type="Proteomes" id="UP000600365">
    <property type="component" value="Unassembled WGS sequence"/>
</dbReference>
<evidence type="ECO:0000259" key="7">
    <source>
        <dbReference type="PROSITE" id="PS50110"/>
    </source>
</evidence>
<protein>
    <submittedName>
        <fullName evidence="8">DNA-binding response regulator</fullName>
    </submittedName>
</protein>
<dbReference type="PANTHER" id="PTHR43214">
    <property type="entry name" value="TWO-COMPONENT RESPONSE REGULATOR"/>
    <property type="match status" value="1"/>
</dbReference>
<dbReference type="InterPro" id="IPR058245">
    <property type="entry name" value="NreC/VraR/RcsB-like_REC"/>
</dbReference>
<dbReference type="CDD" id="cd17535">
    <property type="entry name" value="REC_NarL-like"/>
    <property type="match status" value="1"/>
</dbReference>
<dbReference type="InterPro" id="IPR039420">
    <property type="entry name" value="WalR-like"/>
</dbReference>
<dbReference type="GO" id="GO:0003677">
    <property type="term" value="F:DNA binding"/>
    <property type="evidence" value="ECO:0007669"/>
    <property type="project" value="UniProtKB-KW"/>
</dbReference>
<dbReference type="InterPro" id="IPR016032">
    <property type="entry name" value="Sig_transdc_resp-reg_C-effctor"/>
</dbReference>
<dbReference type="InterPro" id="IPR000792">
    <property type="entry name" value="Tscrpt_reg_LuxR_C"/>
</dbReference>
<dbReference type="SMART" id="SM00448">
    <property type="entry name" value="REC"/>
    <property type="match status" value="1"/>
</dbReference>
<name>A0A917XVX8_9ACTN</name>
<feature type="domain" description="HTH luxR-type" evidence="6">
    <location>
        <begin position="146"/>
        <end position="217"/>
    </location>
</feature>
<dbReference type="Gene3D" id="3.40.50.2300">
    <property type="match status" value="1"/>
</dbReference>
<accession>A0A917XVX8</accession>
<dbReference type="SUPFAM" id="SSF46894">
    <property type="entry name" value="C-terminal effector domain of the bipartite response regulators"/>
    <property type="match status" value="1"/>
</dbReference>
<dbReference type="Pfam" id="PF00072">
    <property type="entry name" value="Response_reg"/>
    <property type="match status" value="1"/>
</dbReference>
<dbReference type="EMBL" id="BMMM01000002">
    <property type="protein sequence ID" value="GGN56217.1"/>
    <property type="molecule type" value="Genomic_DNA"/>
</dbReference>
<dbReference type="GO" id="GO:0000160">
    <property type="term" value="P:phosphorelay signal transduction system"/>
    <property type="evidence" value="ECO:0007669"/>
    <property type="project" value="InterPro"/>
</dbReference>
<gene>
    <name evidence="8" type="ORF">GCM10011579_017000</name>
</gene>
<feature type="modified residue" description="4-aspartylphosphate" evidence="5">
    <location>
        <position position="55"/>
    </location>
</feature>
<dbReference type="SMART" id="SM00421">
    <property type="entry name" value="HTH_LUXR"/>
    <property type="match status" value="1"/>
</dbReference>
<keyword evidence="1 5" id="KW-0597">Phosphoprotein</keyword>
<dbReference type="AlphaFoldDB" id="A0A917XVX8"/>
<evidence type="ECO:0000256" key="1">
    <source>
        <dbReference type="ARBA" id="ARBA00022553"/>
    </source>
</evidence>
<dbReference type="PROSITE" id="PS50110">
    <property type="entry name" value="RESPONSE_REGULATORY"/>
    <property type="match status" value="1"/>
</dbReference>
<evidence type="ECO:0000313" key="8">
    <source>
        <dbReference type="EMBL" id="GGN56217.1"/>
    </source>
</evidence>
<dbReference type="PRINTS" id="PR00038">
    <property type="entry name" value="HTHLUXR"/>
</dbReference>
<keyword evidence="3 8" id="KW-0238">DNA-binding</keyword>
<dbReference type="InterPro" id="IPR011006">
    <property type="entry name" value="CheY-like_superfamily"/>
</dbReference>
<dbReference type="CDD" id="cd06170">
    <property type="entry name" value="LuxR_C_like"/>
    <property type="match status" value="1"/>
</dbReference>
<evidence type="ECO:0000256" key="5">
    <source>
        <dbReference type="PROSITE-ProRule" id="PRU00169"/>
    </source>
</evidence>
<dbReference type="SUPFAM" id="SSF52172">
    <property type="entry name" value="CheY-like"/>
    <property type="match status" value="1"/>
</dbReference>
<organism evidence="8 9">
    <name type="scientific">Streptomyces albiflavescens</name>
    <dbReference type="NCBI Taxonomy" id="1623582"/>
    <lineage>
        <taxon>Bacteria</taxon>
        <taxon>Bacillati</taxon>
        <taxon>Actinomycetota</taxon>
        <taxon>Actinomycetes</taxon>
        <taxon>Kitasatosporales</taxon>
        <taxon>Streptomycetaceae</taxon>
        <taxon>Streptomyces</taxon>
    </lineage>
</organism>
<evidence type="ECO:0000256" key="2">
    <source>
        <dbReference type="ARBA" id="ARBA00023015"/>
    </source>
</evidence>
<dbReference type="InterPro" id="IPR001789">
    <property type="entry name" value="Sig_transdc_resp-reg_receiver"/>
</dbReference>
<evidence type="ECO:0000313" key="9">
    <source>
        <dbReference type="Proteomes" id="UP000600365"/>
    </source>
</evidence>
<keyword evidence="4" id="KW-0804">Transcription</keyword>
<comment type="caution">
    <text evidence="8">The sequence shown here is derived from an EMBL/GenBank/DDBJ whole genome shotgun (WGS) entry which is preliminary data.</text>
</comment>